<evidence type="ECO:0000256" key="3">
    <source>
        <dbReference type="ARBA" id="ARBA00023027"/>
    </source>
</evidence>
<feature type="domain" description="D-isomer specific 2-hydroxyacid dehydrogenase NAD-binding" evidence="6">
    <location>
        <begin position="106"/>
        <end position="278"/>
    </location>
</feature>
<dbReference type="PROSITE" id="PS00065">
    <property type="entry name" value="D_2_HYDROXYACID_DH_1"/>
    <property type="match status" value="1"/>
</dbReference>
<protein>
    <submittedName>
        <fullName evidence="7">2-hydroxyacid dehydrogenase</fullName>
    </submittedName>
</protein>
<dbReference type="EMBL" id="SAUZ01000029">
    <property type="protein sequence ID" value="RWR17323.1"/>
    <property type="molecule type" value="Genomic_DNA"/>
</dbReference>
<organism evidence="7 8">
    <name type="scientific">Paenirhodobacter populi</name>
    <dbReference type="NCBI Taxonomy" id="2306993"/>
    <lineage>
        <taxon>Bacteria</taxon>
        <taxon>Pseudomonadati</taxon>
        <taxon>Pseudomonadota</taxon>
        <taxon>Alphaproteobacteria</taxon>
        <taxon>Rhodobacterales</taxon>
        <taxon>Rhodobacter group</taxon>
        <taxon>Paenirhodobacter</taxon>
    </lineage>
</organism>
<dbReference type="InterPro" id="IPR036291">
    <property type="entry name" value="NAD(P)-bd_dom_sf"/>
</dbReference>
<dbReference type="SUPFAM" id="SSF52283">
    <property type="entry name" value="Formate/glycerate dehydrogenase catalytic domain-like"/>
    <property type="match status" value="1"/>
</dbReference>
<dbReference type="InterPro" id="IPR006140">
    <property type="entry name" value="D-isomer_DH_NAD-bd"/>
</dbReference>
<dbReference type="GO" id="GO:0030267">
    <property type="term" value="F:glyoxylate reductase (NADPH) activity"/>
    <property type="evidence" value="ECO:0007669"/>
    <property type="project" value="TreeGrafter"/>
</dbReference>
<dbReference type="FunFam" id="3.40.50.720:FF:000213">
    <property type="entry name" value="Putative 2-hydroxyacid dehydrogenase"/>
    <property type="match status" value="1"/>
</dbReference>
<evidence type="ECO:0000259" key="6">
    <source>
        <dbReference type="Pfam" id="PF02826"/>
    </source>
</evidence>
<evidence type="ECO:0000256" key="4">
    <source>
        <dbReference type="RuleBase" id="RU003719"/>
    </source>
</evidence>
<reference evidence="7 8" key="2">
    <citation type="submission" date="2019-01" db="EMBL/GenBank/DDBJ databases">
        <authorList>
            <person name="Li Y."/>
        </authorList>
    </citation>
    <scope>NUCLEOTIDE SEQUENCE [LARGE SCALE GENOMIC DNA]</scope>
    <source>
        <strain evidence="7 8">SK2B-1</strain>
    </source>
</reference>
<keyword evidence="3" id="KW-0520">NAD</keyword>
<dbReference type="InterPro" id="IPR050223">
    <property type="entry name" value="D-isomer_2-hydroxyacid_DH"/>
</dbReference>
<dbReference type="CDD" id="cd12156">
    <property type="entry name" value="HPPR"/>
    <property type="match status" value="1"/>
</dbReference>
<gene>
    <name evidence="7" type="ORF">D2T30_19450</name>
</gene>
<evidence type="ECO:0000256" key="2">
    <source>
        <dbReference type="ARBA" id="ARBA00023002"/>
    </source>
</evidence>
<evidence type="ECO:0000259" key="5">
    <source>
        <dbReference type="Pfam" id="PF00389"/>
    </source>
</evidence>
<comment type="similarity">
    <text evidence="4">Belongs to the D-isomer specific 2-hydroxyacid dehydrogenase family.</text>
</comment>
<keyword evidence="2 4" id="KW-0560">Oxidoreductase</keyword>
<dbReference type="GO" id="GO:0051287">
    <property type="term" value="F:NAD binding"/>
    <property type="evidence" value="ECO:0007669"/>
    <property type="project" value="InterPro"/>
</dbReference>
<dbReference type="InterPro" id="IPR029752">
    <property type="entry name" value="D-isomer_DH_CS1"/>
</dbReference>
<dbReference type="Pfam" id="PF02826">
    <property type="entry name" value="2-Hacid_dh_C"/>
    <property type="match status" value="1"/>
</dbReference>
<accession>A0A443J9X5</accession>
<dbReference type="Pfam" id="PF00389">
    <property type="entry name" value="2-Hacid_dh"/>
    <property type="match status" value="1"/>
</dbReference>
<comment type="caution">
    <text evidence="7">The sequence shown here is derived from an EMBL/GenBank/DDBJ whole genome shotgun (WGS) entry which is preliminary data.</text>
</comment>
<dbReference type="Gene3D" id="3.40.50.720">
    <property type="entry name" value="NAD(P)-binding Rossmann-like Domain"/>
    <property type="match status" value="2"/>
</dbReference>
<dbReference type="GO" id="GO:0005829">
    <property type="term" value="C:cytosol"/>
    <property type="evidence" value="ECO:0007669"/>
    <property type="project" value="TreeGrafter"/>
</dbReference>
<proteinExistence type="inferred from homology"/>
<dbReference type="SUPFAM" id="SSF51735">
    <property type="entry name" value="NAD(P)-binding Rossmann-fold domains"/>
    <property type="match status" value="1"/>
</dbReference>
<dbReference type="Proteomes" id="UP000284476">
    <property type="component" value="Unassembled WGS sequence"/>
</dbReference>
<dbReference type="PANTHER" id="PTHR10996">
    <property type="entry name" value="2-HYDROXYACID DEHYDROGENASE-RELATED"/>
    <property type="match status" value="1"/>
</dbReference>
<dbReference type="AlphaFoldDB" id="A0A443J9X5"/>
<evidence type="ECO:0000313" key="7">
    <source>
        <dbReference type="EMBL" id="RWR17323.1"/>
    </source>
</evidence>
<evidence type="ECO:0000256" key="1">
    <source>
        <dbReference type="ARBA" id="ARBA00022857"/>
    </source>
</evidence>
<evidence type="ECO:0000313" key="8">
    <source>
        <dbReference type="Proteomes" id="UP000284476"/>
    </source>
</evidence>
<dbReference type="RefSeq" id="WP_128210209.1">
    <property type="nucleotide sequence ID" value="NZ_JBHRSO010000009.1"/>
</dbReference>
<reference evidence="7 8" key="1">
    <citation type="submission" date="2019-01" db="EMBL/GenBank/DDBJ databases">
        <title>Sinorhodobacter populi sp. nov. isolated from the symptomatic bark tissue of Populus euramericana canker.</title>
        <authorList>
            <person name="Xu G."/>
        </authorList>
    </citation>
    <scope>NUCLEOTIDE SEQUENCE [LARGE SCALE GENOMIC DNA]</scope>
    <source>
        <strain evidence="7 8">SK2B-1</strain>
    </source>
</reference>
<feature type="domain" description="D-isomer specific 2-hydroxyacid dehydrogenase catalytic" evidence="5">
    <location>
        <begin position="16"/>
        <end position="309"/>
    </location>
</feature>
<dbReference type="PANTHER" id="PTHR10996:SF178">
    <property type="entry name" value="2-HYDROXYACID DEHYDROGENASE YGL185C-RELATED"/>
    <property type="match status" value="1"/>
</dbReference>
<name>A0A443J9X5_9RHOB</name>
<dbReference type="GO" id="GO:0016618">
    <property type="term" value="F:hydroxypyruvate reductase [NAD(P)H] activity"/>
    <property type="evidence" value="ECO:0007669"/>
    <property type="project" value="TreeGrafter"/>
</dbReference>
<keyword evidence="1" id="KW-0521">NADP</keyword>
<dbReference type="InterPro" id="IPR006139">
    <property type="entry name" value="D-isomer_2_OHA_DH_cat_dom"/>
</dbReference>
<sequence>MTVNLLSVAKLPPLLDQSLQDRYNFIRLSEVSDSELESLSPSIRAIAANGESVVPGSFMARFPNVEILSVFGVGYDGIDVPSATEQGIIVTNTPDVLTDDVADHAIALLLSIARQVPQADRFLRADRWPNGGYPFTRKVTGARLGIVGLGRIGVTIARRAEAFGMDISYTSRQKRDKVPYLFHDDFIALAKAVDFLIVTTFGGESTRHLINADVLDALGPHGFLINVARGSVVDEATLIEYLQDGRIAGAALDVFETEPNVPQALRALPNVVLTPHMASATHETRAAMSNLFLANLEAHFSGAPIPARVPQ</sequence>